<evidence type="ECO:0000313" key="1">
    <source>
        <dbReference type="EMBL" id="KGR17000.1"/>
    </source>
</evidence>
<dbReference type="AlphaFoldDB" id="A0AB34PZQ3"/>
<dbReference type="Proteomes" id="UP000030161">
    <property type="component" value="Unassembled WGS sequence"/>
</dbReference>
<proteinExistence type="predicted"/>
<reference evidence="1 2" key="1">
    <citation type="submission" date="2013-12" db="EMBL/GenBank/DDBJ databases">
        <title>The Genome Sequence of Candida albicans P78048.</title>
        <authorList>
            <consortium name="The Broad Institute Genome Sequencing Platform"/>
            <consortium name="The Broad Institute Genome Sequencing Center for Infectious Disease"/>
            <person name="Cuomo C."/>
            <person name="Bennett R."/>
            <person name="Hirakawa M."/>
            <person name="Noverr M."/>
            <person name="Mitchell A."/>
            <person name="Young S.K."/>
            <person name="Zeng Q."/>
            <person name="Gargeya S."/>
            <person name="Fitzgerald M."/>
            <person name="Abouelleil A."/>
            <person name="Alvarado L."/>
            <person name="Berlin A.M."/>
            <person name="Chapman S.B."/>
            <person name="Dewar J."/>
            <person name="Goldberg J."/>
            <person name="Griggs A."/>
            <person name="Gujja S."/>
            <person name="Hansen M."/>
            <person name="Howarth C."/>
            <person name="Imamovic A."/>
            <person name="Larimer J."/>
            <person name="McCowan C."/>
            <person name="Murphy C."/>
            <person name="Pearson M."/>
            <person name="Priest M."/>
            <person name="Roberts A."/>
            <person name="Saif S."/>
            <person name="Shea T."/>
            <person name="Sykes S."/>
            <person name="Wortman J."/>
            <person name="Nusbaum C."/>
            <person name="Birren B."/>
        </authorList>
    </citation>
    <scope>NUCLEOTIDE SEQUENCE [LARGE SCALE GENOMIC DNA]</scope>
    <source>
        <strain evidence="1 2">P78048</strain>
    </source>
</reference>
<sequence length="119" mass="14473">MQDLFTPYKEKRRNSFVSTQNSTLLRMKYCVKNRTQSNQIKKDTQKRISCRLFLAFVAYMEKILMYERKKTHKIEEDFVLFSKIFAILDLTSYYTYRYHLFRDLGLWLLLMLVSNSTNL</sequence>
<comment type="caution">
    <text evidence="1">The sequence shown here is derived from an EMBL/GenBank/DDBJ whole genome shotgun (WGS) entry which is preliminary data.</text>
</comment>
<protein>
    <submittedName>
        <fullName evidence="1">Uncharacterized protein</fullName>
    </submittedName>
</protein>
<gene>
    <name evidence="1" type="ORF">MG3_00909</name>
</gene>
<evidence type="ECO:0000313" key="2">
    <source>
        <dbReference type="Proteomes" id="UP000030161"/>
    </source>
</evidence>
<dbReference type="EMBL" id="AJIX01000008">
    <property type="protein sequence ID" value="KGR17000.1"/>
    <property type="molecule type" value="Genomic_DNA"/>
</dbReference>
<name>A0AB34PZQ3_CANAX</name>
<accession>A0AB34PZQ3</accession>
<organism evidence="1 2">
    <name type="scientific">Candida albicans P78048</name>
    <dbReference type="NCBI Taxonomy" id="1094989"/>
    <lineage>
        <taxon>Eukaryota</taxon>
        <taxon>Fungi</taxon>
        <taxon>Dikarya</taxon>
        <taxon>Ascomycota</taxon>
        <taxon>Saccharomycotina</taxon>
        <taxon>Pichiomycetes</taxon>
        <taxon>Debaryomycetaceae</taxon>
        <taxon>Candida/Lodderomyces clade</taxon>
        <taxon>Candida</taxon>
    </lineage>
</organism>